<feature type="compositionally biased region" description="Pro residues" evidence="4">
    <location>
        <begin position="606"/>
        <end position="626"/>
    </location>
</feature>
<evidence type="ECO:0000313" key="6">
    <source>
        <dbReference type="EMBL" id="UYV73307.1"/>
    </source>
</evidence>
<sequence length="645" mass="71659">MDIKNVRKWCREFNEGRINVHDEQRSGRPSLPESTVARIDEMVRANRQITLEEIEDGLNEDCSHFSVHKIVSEASATERCPPVHVVHAMIIKVDRGRRLLLLDIYLLYKPSQDLEADIFTKDLSRDQMKKHLENLSIVGIKTNNMRLCVAKLVSALGRVSTLTCKNLLKENLDHIKVRNEFKEESLESPIIHLLLEISSNIEAQSGEKEDLKAWQREMSGLLAVMTRQLEASQASLSQLLVNQRSTGSSLAGVQNLTAMLSNKIEDISNQHLVDLGYIRTELEGSVPRAQEVRTTRAHITEARARQASSSEDHCVYLEHGPELQPFHYLRTMDRMLGGTAGVIQISKVNGHQLLGLANRGLAERLINEGLEVEGTLLRAFLRKRAERITVGNLPFFVEDSAIISALKPYGRVTSIAPKLMKAGPYTYNDGRREAFIVLREGITTEWLPTRLEIPIKGEAWPAYLSSGIKCSRCHGQGHRRANCPLLAGRANNSRLAPPTSPAGVPSTSSTSSSRTSTREGLVTFIERNPGVSFARTDARGLGREEVLDLLSSKTRARKKGPLLSPPQMDALTGLIGQLLTLKPGGTTNIYKILRQVKAELRSTPAVVPPTPPLPAPRPAETAPPAPQGEESHQLKWHIRLHCQSR</sequence>
<evidence type="ECO:0000313" key="7">
    <source>
        <dbReference type="Proteomes" id="UP001235939"/>
    </source>
</evidence>
<protein>
    <recommendedName>
        <fullName evidence="5">Cytochrome c domain-containing protein</fullName>
    </recommendedName>
</protein>
<feature type="domain" description="Cytochrome c" evidence="5">
    <location>
        <begin position="455"/>
        <end position="579"/>
    </location>
</feature>
<accession>A0ABY6KZI8</accession>
<gene>
    <name evidence="6" type="ORF">LAZ67_10002656</name>
</gene>
<dbReference type="Proteomes" id="UP001235939">
    <property type="component" value="Chromosome 10"/>
</dbReference>
<dbReference type="InterPro" id="IPR009056">
    <property type="entry name" value="Cyt_c-like_dom"/>
</dbReference>
<proteinExistence type="predicted"/>
<evidence type="ECO:0000256" key="3">
    <source>
        <dbReference type="PROSITE-ProRule" id="PRU00433"/>
    </source>
</evidence>
<evidence type="ECO:0000256" key="2">
    <source>
        <dbReference type="ARBA" id="ARBA00023004"/>
    </source>
</evidence>
<keyword evidence="3" id="KW-0349">Heme</keyword>
<evidence type="ECO:0000259" key="5">
    <source>
        <dbReference type="PROSITE" id="PS51007"/>
    </source>
</evidence>
<keyword evidence="1 3" id="KW-0479">Metal-binding</keyword>
<organism evidence="6 7">
    <name type="scientific">Cordylochernes scorpioides</name>
    <dbReference type="NCBI Taxonomy" id="51811"/>
    <lineage>
        <taxon>Eukaryota</taxon>
        <taxon>Metazoa</taxon>
        <taxon>Ecdysozoa</taxon>
        <taxon>Arthropoda</taxon>
        <taxon>Chelicerata</taxon>
        <taxon>Arachnida</taxon>
        <taxon>Pseudoscorpiones</taxon>
        <taxon>Cheliferoidea</taxon>
        <taxon>Chernetidae</taxon>
        <taxon>Cordylochernes</taxon>
    </lineage>
</organism>
<evidence type="ECO:0000256" key="4">
    <source>
        <dbReference type="SAM" id="MobiDB-lite"/>
    </source>
</evidence>
<name>A0ABY6KZI8_9ARAC</name>
<feature type="compositionally biased region" description="Low complexity" evidence="4">
    <location>
        <begin position="506"/>
        <end position="515"/>
    </location>
</feature>
<dbReference type="EMBL" id="CP092872">
    <property type="protein sequence ID" value="UYV73307.1"/>
    <property type="molecule type" value="Genomic_DNA"/>
</dbReference>
<evidence type="ECO:0000256" key="1">
    <source>
        <dbReference type="ARBA" id="ARBA00022723"/>
    </source>
</evidence>
<reference evidence="6 7" key="1">
    <citation type="submission" date="2022-01" db="EMBL/GenBank/DDBJ databases">
        <title>A chromosomal length assembly of Cordylochernes scorpioides.</title>
        <authorList>
            <person name="Zeh D."/>
            <person name="Zeh J."/>
        </authorList>
    </citation>
    <scope>NUCLEOTIDE SEQUENCE [LARGE SCALE GENOMIC DNA]</scope>
    <source>
        <strain evidence="6">IN4F17</strain>
        <tissue evidence="6">Whole Body</tissue>
    </source>
</reference>
<keyword evidence="7" id="KW-1185">Reference proteome</keyword>
<feature type="region of interest" description="Disordered" evidence="4">
    <location>
        <begin position="604"/>
        <end position="634"/>
    </location>
</feature>
<feature type="region of interest" description="Disordered" evidence="4">
    <location>
        <begin position="489"/>
        <end position="520"/>
    </location>
</feature>
<keyword evidence="2 3" id="KW-0408">Iron</keyword>
<dbReference type="PROSITE" id="PS51007">
    <property type="entry name" value="CYTC"/>
    <property type="match status" value="1"/>
</dbReference>